<organism evidence="4">
    <name type="scientific">Wuhan insect virus 31</name>
    <dbReference type="NCBI Taxonomy" id="1923735"/>
    <lineage>
        <taxon>Viruses</taxon>
        <taxon>Riboviria</taxon>
        <taxon>Orthornavirae</taxon>
        <taxon>Duplornaviricota</taxon>
        <taxon>Chrymotiviricetes</taxon>
        <taxon>Ghabrivirales</taxon>
        <taxon>Betatotivirineae</taxon>
        <taxon>Artiviridae</taxon>
        <taxon>Artivirus</taxon>
        <taxon>Artivirus hachi</taxon>
    </lineage>
</organism>
<name>A0A1L3KFB3_9VIRU</name>
<accession>A0A1L3KFB3</accession>
<feature type="region of interest" description="Disordered" evidence="2">
    <location>
        <begin position="1539"/>
        <end position="1562"/>
    </location>
</feature>
<dbReference type="RefSeq" id="YP_009342431.1">
    <property type="nucleotide sequence ID" value="NC_033467.1"/>
</dbReference>
<dbReference type="KEGG" id="vg:30902264"/>
<protein>
    <recommendedName>
        <fullName evidence="3">DRBM domain-containing protein</fullName>
    </recommendedName>
</protein>
<dbReference type="Proteomes" id="UP000203020">
    <property type="component" value="Segment"/>
</dbReference>
<dbReference type="EMBL" id="KX882989">
    <property type="protein sequence ID" value="APG76055.1"/>
    <property type="molecule type" value="Genomic_RNA"/>
</dbReference>
<evidence type="ECO:0000256" key="1">
    <source>
        <dbReference type="PROSITE-ProRule" id="PRU00266"/>
    </source>
</evidence>
<proteinExistence type="predicted"/>
<dbReference type="Pfam" id="PF00035">
    <property type="entry name" value="dsrm"/>
    <property type="match status" value="1"/>
</dbReference>
<dbReference type="GeneID" id="30902264"/>
<evidence type="ECO:0000313" key="4">
    <source>
        <dbReference type="EMBL" id="APG76055.1"/>
    </source>
</evidence>
<keyword evidence="1" id="KW-0694">RNA-binding</keyword>
<feature type="domain" description="DRBM" evidence="3">
    <location>
        <begin position="25"/>
        <end position="96"/>
    </location>
</feature>
<dbReference type="PROSITE" id="PS50137">
    <property type="entry name" value="DS_RBD"/>
    <property type="match status" value="1"/>
</dbReference>
<dbReference type="InterPro" id="IPR014720">
    <property type="entry name" value="dsRBD_dom"/>
</dbReference>
<dbReference type="SMART" id="SM00358">
    <property type="entry name" value="DSRM"/>
    <property type="match status" value="1"/>
</dbReference>
<evidence type="ECO:0000259" key="3">
    <source>
        <dbReference type="PROSITE" id="PS50137"/>
    </source>
</evidence>
<evidence type="ECO:0000256" key="2">
    <source>
        <dbReference type="SAM" id="MobiDB-lite"/>
    </source>
</evidence>
<reference evidence="4" key="1">
    <citation type="journal article" date="2016" name="Nature">
        <title>Redefining the invertebrate RNA virosphere.</title>
        <authorList>
            <person name="Shi M."/>
            <person name="Lin X.D."/>
            <person name="Tian J.H."/>
            <person name="Chen L.J."/>
            <person name="Chen X."/>
            <person name="Li C.X."/>
            <person name="Qin X.C."/>
            <person name="Li J."/>
            <person name="Cao J.P."/>
            <person name="Eden J.S."/>
            <person name="Buchmann J."/>
            <person name="Wang W."/>
            <person name="Xu J."/>
            <person name="Holmes E.C."/>
            <person name="Zhang Y.Z."/>
        </authorList>
    </citation>
    <scope>NUCLEOTIDE SEQUENCE [LARGE SCALE GENOMIC DNA]</scope>
    <source>
        <strain evidence="4">WHZM10182</strain>
    </source>
</reference>
<dbReference type="SUPFAM" id="SSF54768">
    <property type="entry name" value="dsRNA-binding domain-like"/>
    <property type="match status" value="1"/>
</dbReference>
<evidence type="ECO:0000313" key="5">
    <source>
        <dbReference type="Proteomes" id="UP000203020"/>
    </source>
</evidence>
<keyword evidence="5" id="KW-1185">Reference proteome</keyword>
<dbReference type="Gene3D" id="3.30.160.20">
    <property type="match status" value="1"/>
</dbReference>
<dbReference type="GO" id="GO:0003723">
    <property type="term" value="F:RNA binding"/>
    <property type="evidence" value="ECO:0007669"/>
    <property type="project" value="UniProtKB-UniRule"/>
</dbReference>
<sequence>MVRYRTLLSKMLQIVKVHKSVGDDKPTRILSLIVQARHGTISDYPEYTVVRSGGPDERPEFTASVSYLGTSAVAIGSSKQSAKETSAEIMIKKLKQMDKLEGLPTSLNALVEKTSTMLDLRSLLLRCGDVELNPGPPLITIADSVRLLVPSILPGPFVNSLTIPFGGGSDYNGREMVIVGQIQINADTTNINSGNYDITAEIFYPEGTITPTVAYRYATNGTATPPMGVFRFRQPLIGVTDDNFVLEIRIQGVGPVLLGAIRWVATFSFQVWDLADWALINDATVKSGITPVWVTNYKPTDPGATEVALARSRSVSACREPERPEHVYRLTALSTPTTGSSCSFVRLADGEKLFYEDMDFERYVDHVSYVDPPIDLTMCGDVERNPGPGTDYTQVGDALLNHPGYHLDNKVGNTFAPVVRSRGSKTSKQIDVASTDLPEDVGFSWLVDRINHTAGFSGNIGLTFHVVGRLLEIPLSPNRYTPLEDCMSGDEYAEPTIETSAIEAKRTVQRFKKFEREQEYAARKGTAPRVVKPIQSEEDKKQQYIRVIDRIANKFKNETSTGKTVGLIGWLDRPMSQRFRLDVCNKIFGEGWMLKDDFDPFEWYAYCKVNAVSKNEKARTALKVDKKYEDYCKTPWFTSHFGADEADASLHNKVMHAYNGNPVSRSQKENDALPDVIEVVKPTGQVLPRFDPRELRAVIQFQKSSRPGQLYNVGTTDRIRANAIANNNAITIEATLQIPTTSLIARTVRPATGLPGALVNSTARLPGTLCGLSDYYGRPLQPTELTQTISQAIASIKASTWRGDSQTISGFHVFDVASIAAATAVKGLSMESDLIKMVLFHSVLGYGRKGYQIPMHVWRVADPYTTVGEDDATLGNASPVFGETCIQGGIMVFPFLGVSGTVRFHTCLESVPERNRDQAYFMPTALMNATENQAEAIALFVMSKAPYPFCLYTATKVSTDVSGATNPQNQVWTTTNSLVSVPGPTEIDIILPRKVPSRAPTTTDQANYIVLQRPVWGPVAVVPPAVAVQPPNTILTVNAVGPAVVSYELCAYLISWGLSFDQTTIRNYLNRLNGVVGVSDDLYSCREIAAALSHWCQPLVSGVDANTLPTVNTYNKYIRPNGFLMDVGTVNWPTPNIQYSDYTVNLTDALAWNKVALGVATVEGYSPEGMEGLPEYLANPNCILDESLLALSMAAAYTTFYGSQGLSSRCWTDGFTNTEHDELSDYVPKFYATTGTNGQLMPAKATGMIHELFKHMFERQMTYVESSNPISGQEIKYTVFDRWLPPLRYGNVVDPLYAIDYIGNTPVIVTDLWLNVLSLKSVKACSSFPPPNSDDSLQGYFEGLDTWVGTGVIRYTSPYLDRETMVSYFDVDDLPYVSDRTVYNTRIFVNSGLSSTRDAAGNVVADACIPAGQYAFQAKIWGGTLPPLQLQISTLTSACMSPTGLRQYQMIPQANVINILNAMNRQNYLSVSAWAIGDVTGRSNVQRLGAKKKSIWMTRVEENMKSGFGSGASLETPAPPPAAAQDVPSEAVLAMAVEPTSTGNSSVPLSTMVTQGTTGLMS</sequence>